<accession>A0A8I1EBZ2</accession>
<reference evidence="1" key="1">
    <citation type="submission" date="2020-12" db="EMBL/GenBank/DDBJ databases">
        <title>Enhanced detection system for hospital associated transmission using whole genome sequencing surveillance.</title>
        <authorList>
            <person name="Harrison L.H."/>
            <person name="Van Tyne D."/>
            <person name="Marsh J.W."/>
            <person name="Griffith M.P."/>
            <person name="Snyder D.J."/>
            <person name="Cooper V.S."/>
            <person name="Mustapha M."/>
        </authorList>
    </citation>
    <scope>NUCLEOTIDE SEQUENCE</scope>
    <source>
        <strain evidence="1">PSB00042</strain>
    </source>
</reference>
<protein>
    <submittedName>
        <fullName evidence="1">Uncharacterized protein</fullName>
    </submittedName>
</protein>
<comment type="caution">
    <text evidence="1">The sequence shown here is derived from an EMBL/GenBank/DDBJ whole genome shotgun (WGS) entry which is preliminary data.</text>
</comment>
<organism evidence="1 2">
    <name type="scientific">Pseudomonas putida</name>
    <name type="common">Arthrobacter siderocapsulatus</name>
    <dbReference type="NCBI Taxonomy" id="303"/>
    <lineage>
        <taxon>Bacteria</taxon>
        <taxon>Pseudomonadati</taxon>
        <taxon>Pseudomonadota</taxon>
        <taxon>Gammaproteobacteria</taxon>
        <taxon>Pseudomonadales</taxon>
        <taxon>Pseudomonadaceae</taxon>
        <taxon>Pseudomonas</taxon>
    </lineage>
</organism>
<sequence length="120" mass="13824">MQYIFVNDDGVETKIKVDAVKGGVTYFVEAGDEVVIFAQEVYDDLVNEISMSGKGFGLCHEIITDRYMREHSNVSWEGLTTPLRERLVKYLEELRLESVDDVEDPFYNDGKPWAVTDIYF</sequence>
<gene>
    <name evidence="1" type="ORF">JEU22_02225</name>
</gene>
<dbReference type="Proteomes" id="UP000637061">
    <property type="component" value="Unassembled WGS sequence"/>
</dbReference>
<name>A0A8I1EBZ2_PSEPU</name>
<dbReference type="AlphaFoldDB" id="A0A8I1EBZ2"/>
<evidence type="ECO:0000313" key="2">
    <source>
        <dbReference type="Proteomes" id="UP000637061"/>
    </source>
</evidence>
<evidence type="ECO:0000313" key="1">
    <source>
        <dbReference type="EMBL" id="MBI6882716.1"/>
    </source>
</evidence>
<dbReference type="RefSeq" id="WP_198746324.1">
    <property type="nucleotide sequence ID" value="NZ_JAEHTE010000001.1"/>
</dbReference>
<dbReference type="EMBL" id="JAEHTE010000001">
    <property type="protein sequence ID" value="MBI6882716.1"/>
    <property type="molecule type" value="Genomic_DNA"/>
</dbReference>
<proteinExistence type="predicted"/>